<reference evidence="9" key="1">
    <citation type="journal article" date="2020" name="Stud. Mycol.">
        <title>101 Dothideomycetes genomes: a test case for predicting lifestyles and emergence of pathogens.</title>
        <authorList>
            <person name="Haridas S."/>
            <person name="Albert R."/>
            <person name="Binder M."/>
            <person name="Bloem J."/>
            <person name="Labutti K."/>
            <person name="Salamov A."/>
            <person name="Andreopoulos B."/>
            <person name="Baker S."/>
            <person name="Barry K."/>
            <person name="Bills G."/>
            <person name="Bluhm B."/>
            <person name="Cannon C."/>
            <person name="Castanera R."/>
            <person name="Culley D."/>
            <person name="Daum C."/>
            <person name="Ezra D."/>
            <person name="Gonzalez J."/>
            <person name="Henrissat B."/>
            <person name="Kuo A."/>
            <person name="Liang C."/>
            <person name="Lipzen A."/>
            <person name="Lutzoni F."/>
            <person name="Magnuson J."/>
            <person name="Mondo S."/>
            <person name="Nolan M."/>
            <person name="Ohm R."/>
            <person name="Pangilinan J."/>
            <person name="Park H.-J."/>
            <person name="Ramirez L."/>
            <person name="Alfaro M."/>
            <person name="Sun H."/>
            <person name="Tritt A."/>
            <person name="Yoshinaga Y."/>
            <person name="Zwiers L.-H."/>
            <person name="Turgeon B."/>
            <person name="Goodwin S."/>
            <person name="Spatafora J."/>
            <person name="Crous P."/>
            <person name="Grigoriev I."/>
        </authorList>
    </citation>
    <scope>NUCLEOTIDE SEQUENCE</scope>
    <source>
        <strain evidence="9">CBS 175.79</strain>
    </source>
</reference>
<dbReference type="GeneID" id="54286900"/>
<dbReference type="EMBL" id="ML978078">
    <property type="protein sequence ID" value="KAF2009635.1"/>
    <property type="molecule type" value="Genomic_DNA"/>
</dbReference>
<evidence type="ECO:0000256" key="3">
    <source>
        <dbReference type="ARBA" id="ARBA00023015"/>
    </source>
</evidence>
<dbReference type="PANTHER" id="PTHR46910">
    <property type="entry name" value="TRANSCRIPTION FACTOR PDR1"/>
    <property type="match status" value="1"/>
</dbReference>
<dbReference type="GO" id="GO:0008270">
    <property type="term" value="F:zinc ion binding"/>
    <property type="evidence" value="ECO:0007669"/>
    <property type="project" value="InterPro"/>
</dbReference>
<keyword evidence="6" id="KW-0539">Nucleus</keyword>
<sequence length="719" mass="79692">MPVKLSRTCDECKCRKVRCVKASDSGVMSCEYCSNRGLECNFSPKRRRVTKRAPTESSSDFRRHRPIRNGLNTTVSEENALQIESSAAESIHSVSIDQSCQDELSAAQSPHGTASTNGLAHRPAEQNQLYVDLLLQNMSTGDRRRNSSSLVKAHDLYVPSSGIAFFSEKRIASISHRLGHTRLQRLMQTLATKLDSRFKHKTSLPFHQDGPYGDPQVPNEIVRKYIFAFFTHIHPVYPFLVRSSFEEKAYRPQLELLQESTSFRALYHAVLALGCQYADGGSFKAGDGVASSLFEHSIALLSNGLAYAESLTSVQALVAVAIFGLDPSRPRLGDILIAQAARMAQSIGLNKADYQGEDPGACQRTFWVVYALEKSMSFACNKTSIIADRDIGTPFPQVPEAVHDDFDGFHARCRLSRLTSSAYESIFSISATLLDSESTRLAIDSFFHQLECWRQSIPFDFRPGNPIPVSYRSNRALMSSTLKMHCYYYSILIALYRLNLSLRPAEVSRAMTESRKQLLNAAQKIVELSEHIEVAAHTSIWLMGSIPLSALFILFDFVVHNPTHTETSRNLSLLGVLVGYFSRLELASCGSIPTALLFDFVQIAREYVQKVDSEQNAKAASAISGHPHQESQQSPVERQILEQVDSSELAFGGAIGSDQSLWDATNVMADDFYYPMDEALPMVEGMFATGFADPMNFLAPAGQQSEHSAFQVSGLGLQP</sequence>
<keyword evidence="5" id="KW-0804">Transcription</keyword>
<accession>A0A6A5X997</accession>
<dbReference type="Gene3D" id="4.10.240.10">
    <property type="entry name" value="Zn(2)-C6 fungal-type DNA-binding domain"/>
    <property type="match status" value="1"/>
</dbReference>
<dbReference type="Pfam" id="PF04082">
    <property type="entry name" value="Fungal_trans"/>
    <property type="match status" value="1"/>
</dbReference>
<dbReference type="Proteomes" id="UP000799778">
    <property type="component" value="Unassembled WGS sequence"/>
</dbReference>
<feature type="domain" description="Zn(2)-C6 fungal-type" evidence="8">
    <location>
        <begin position="8"/>
        <end position="42"/>
    </location>
</feature>
<dbReference type="SUPFAM" id="SSF57701">
    <property type="entry name" value="Zn2/Cys6 DNA-binding domain"/>
    <property type="match status" value="1"/>
</dbReference>
<comment type="subcellular location">
    <subcellularLocation>
        <location evidence="1">Nucleus</location>
    </subcellularLocation>
</comment>
<keyword evidence="3" id="KW-0805">Transcription regulation</keyword>
<dbReference type="GO" id="GO:0000981">
    <property type="term" value="F:DNA-binding transcription factor activity, RNA polymerase II-specific"/>
    <property type="evidence" value="ECO:0007669"/>
    <property type="project" value="InterPro"/>
</dbReference>
<evidence type="ECO:0000256" key="5">
    <source>
        <dbReference type="ARBA" id="ARBA00023163"/>
    </source>
</evidence>
<dbReference type="InterPro" id="IPR001138">
    <property type="entry name" value="Zn2Cys6_DnaBD"/>
</dbReference>
<dbReference type="InterPro" id="IPR007219">
    <property type="entry name" value="XnlR_reg_dom"/>
</dbReference>
<dbReference type="CDD" id="cd12148">
    <property type="entry name" value="fungal_TF_MHR"/>
    <property type="match status" value="1"/>
</dbReference>
<dbReference type="GO" id="GO:0003677">
    <property type="term" value="F:DNA binding"/>
    <property type="evidence" value="ECO:0007669"/>
    <property type="project" value="UniProtKB-KW"/>
</dbReference>
<evidence type="ECO:0000256" key="6">
    <source>
        <dbReference type="ARBA" id="ARBA00023242"/>
    </source>
</evidence>
<name>A0A6A5X997_9PLEO</name>
<dbReference type="CDD" id="cd00067">
    <property type="entry name" value="GAL4"/>
    <property type="match status" value="1"/>
</dbReference>
<evidence type="ECO:0000259" key="8">
    <source>
        <dbReference type="PROSITE" id="PS50048"/>
    </source>
</evidence>
<evidence type="ECO:0000256" key="1">
    <source>
        <dbReference type="ARBA" id="ARBA00004123"/>
    </source>
</evidence>
<organism evidence="9 10">
    <name type="scientific">Aaosphaeria arxii CBS 175.79</name>
    <dbReference type="NCBI Taxonomy" id="1450172"/>
    <lineage>
        <taxon>Eukaryota</taxon>
        <taxon>Fungi</taxon>
        <taxon>Dikarya</taxon>
        <taxon>Ascomycota</taxon>
        <taxon>Pezizomycotina</taxon>
        <taxon>Dothideomycetes</taxon>
        <taxon>Pleosporomycetidae</taxon>
        <taxon>Pleosporales</taxon>
        <taxon>Pleosporales incertae sedis</taxon>
        <taxon>Aaosphaeria</taxon>
    </lineage>
</organism>
<dbReference type="GO" id="GO:0005634">
    <property type="term" value="C:nucleus"/>
    <property type="evidence" value="ECO:0007669"/>
    <property type="project" value="UniProtKB-SubCell"/>
</dbReference>
<protein>
    <recommendedName>
        <fullName evidence="8">Zn(2)-C6 fungal-type domain-containing protein</fullName>
    </recommendedName>
</protein>
<feature type="region of interest" description="Disordered" evidence="7">
    <location>
        <begin position="46"/>
        <end position="70"/>
    </location>
</feature>
<evidence type="ECO:0000256" key="4">
    <source>
        <dbReference type="ARBA" id="ARBA00023125"/>
    </source>
</evidence>
<dbReference type="OrthoDB" id="39175at2759"/>
<dbReference type="GO" id="GO:0006351">
    <property type="term" value="P:DNA-templated transcription"/>
    <property type="evidence" value="ECO:0007669"/>
    <property type="project" value="InterPro"/>
</dbReference>
<keyword evidence="2" id="KW-0479">Metal-binding</keyword>
<gene>
    <name evidence="9" type="ORF">BU24DRAFT_428537</name>
</gene>
<dbReference type="PROSITE" id="PS50048">
    <property type="entry name" value="ZN2_CY6_FUNGAL_2"/>
    <property type="match status" value="1"/>
</dbReference>
<keyword evidence="4" id="KW-0238">DNA-binding</keyword>
<dbReference type="AlphaFoldDB" id="A0A6A5X997"/>
<dbReference type="PANTHER" id="PTHR46910:SF37">
    <property type="entry name" value="ZN(II)2CYS6 TRANSCRIPTION FACTOR (EUROFUNG)"/>
    <property type="match status" value="1"/>
</dbReference>
<proteinExistence type="predicted"/>
<dbReference type="SMART" id="SM00906">
    <property type="entry name" value="Fungal_trans"/>
    <property type="match status" value="1"/>
</dbReference>
<evidence type="ECO:0000256" key="2">
    <source>
        <dbReference type="ARBA" id="ARBA00022723"/>
    </source>
</evidence>
<dbReference type="RefSeq" id="XP_033377974.1">
    <property type="nucleotide sequence ID" value="XM_033529503.1"/>
</dbReference>
<dbReference type="InterPro" id="IPR036864">
    <property type="entry name" value="Zn2-C6_fun-type_DNA-bd_sf"/>
</dbReference>
<dbReference type="PROSITE" id="PS00463">
    <property type="entry name" value="ZN2_CY6_FUNGAL_1"/>
    <property type="match status" value="1"/>
</dbReference>
<evidence type="ECO:0000256" key="7">
    <source>
        <dbReference type="SAM" id="MobiDB-lite"/>
    </source>
</evidence>
<evidence type="ECO:0000313" key="10">
    <source>
        <dbReference type="Proteomes" id="UP000799778"/>
    </source>
</evidence>
<keyword evidence="10" id="KW-1185">Reference proteome</keyword>
<feature type="region of interest" description="Disordered" evidence="7">
    <location>
        <begin position="102"/>
        <end position="122"/>
    </location>
</feature>
<feature type="compositionally biased region" description="Polar residues" evidence="7">
    <location>
        <begin position="102"/>
        <end position="118"/>
    </location>
</feature>
<evidence type="ECO:0000313" key="9">
    <source>
        <dbReference type="EMBL" id="KAF2009635.1"/>
    </source>
</evidence>
<dbReference type="InterPro" id="IPR050987">
    <property type="entry name" value="AtrR-like"/>
</dbReference>